<dbReference type="Pfam" id="PF00226">
    <property type="entry name" value="DnaJ"/>
    <property type="match status" value="1"/>
</dbReference>
<feature type="transmembrane region" description="Helical" evidence="1">
    <location>
        <begin position="152"/>
        <end position="176"/>
    </location>
</feature>
<gene>
    <name evidence="3" type="ORF">ACHHYP_00710</name>
</gene>
<evidence type="ECO:0000313" key="3">
    <source>
        <dbReference type="EMBL" id="OQS01537.1"/>
    </source>
</evidence>
<dbReference type="STRING" id="1202772.A0A1V9ZU56"/>
<dbReference type="EMBL" id="JNBR01000006">
    <property type="protein sequence ID" value="OQS01537.1"/>
    <property type="molecule type" value="Genomic_DNA"/>
</dbReference>
<feature type="transmembrane region" description="Helical" evidence="1">
    <location>
        <begin position="118"/>
        <end position="140"/>
    </location>
</feature>
<accession>A0A1V9ZU56</accession>
<dbReference type="PROSITE" id="PS50076">
    <property type="entry name" value="DNAJ_2"/>
    <property type="match status" value="1"/>
</dbReference>
<dbReference type="Gene3D" id="1.10.287.110">
    <property type="entry name" value="DnaJ domain"/>
    <property type="match status" value="1"/>
</dbReference>
<dbReference type="PANTHER" id="PTHR43948:SF10">
    <property type="entry name" value="MRJ, ISOFORM E"/>
    <property type="match status" value="1"/>
</dbReference>
<dbReference type="SUPFAM" id="SSF46565">
    <property type="entry name" value="Chaperone J-domain"/>
    <property type="match status" value="1"/>
</dbReference>
<keyword evidence="1" id="KW-1133">Transmembrane helix</keyword>
<sequence>MMNKSETATYYEVLQLDRKATQADITKAYRTLALKYHPDKQKTPEEAEAATKAFQQIVKAYKVLSDAETRDGYDIHGPKLKPTYDLAIHSALGKLMPLFVSSAIGAVGGGALSQSVDFGLVLIFEMIFTLVAGGITVVSTEHTSNPMTFSDFMVLGSMGLVAGNVVGYITTLWTLFVASVVGLW</sequence>
<keyword evidence="1" id="KW-0472">Membrane</keyword>
<dbReference type="PRINTS" id="PR00625">
    <property type="entry name" value="JDOMAIN"/>
</dbReference>
<dbReference type="OrthoDB" id="10250354at2759"/>
<evidence type="ECO:0000313" key="4">
    <source>
        <dbReference type="Proteomes" id="UP000243579"/>
    </source>
</evidence>
<keyword evidence="4" id="KW-1185">Reference proteome</keyword>
<dbReference type="PANTHER" id="PTHR43948">
    <property type="entry name" value="DNAJ HOMOLOG SUBFAMILY B"/>
    <property type="match status" value="1"/>
</dbReference>
<dbReference type="InterPro" id="IPR036869">
    <property type="entry name" value="J_dom_sf"/>
</dbReference>
<dbReference type="CDD" id="cd06257">
    <property type="entry name" value="DnaJ"/>
    <property type="match status" value="1"/>
</dbReference>
<dbReference type="GO" id="GO:0051082">
    <property type="term" value="F:unfolded protein binding"/>
    <property type="evidence" value="ECO:0007669"/>
    <property type="project" value="TreeGrafter"/>
</dbReference>
<dbReference type="InterPro" id="IPR001623">
    <property type="entry name" value="DnaJ_domain"/>
</dbReference>
<keyword evidence="1" id="KW-0812">Transmembrane</keyword>
<feature type="domain" description="J" evidence="2">
    <location>
        <begin position="9"/>
        <end position="77"/>
    </location>
</feature>
<dbReference type="AlphaFoldDB" id="A0A1V9ZU56"/>
<reference evidence="3 4" key="1">
    <citation type="journal article" date="2014" name="Genome Biol. Evol.">
        <title>The secreted proteins of Achlya hypogyna and Thraustotheca clavata identify the ancestral oomycete secretome and reveal gene acquisitions by horizontal gene transfer.</title>
        <authorList>
            <person name="Misner I."/>
            <person name="Blouin N."/>
            <person name="Leonard G."/>
            <person name="Richards T.A."/>
            <person name="Lane C.E."/>
        </authorList>
    </citation>
    <scope>NUCLEOTIDE SEQUENCE [LARGE SCALE GENOMIC DNA]</scope>
    <source>
        <strain evidence="3 4">ATCC 48635</strain>
    </source>
</reference>
<name>A0A1V9ZU56_ACHHY</name>
<proteinExistence type="predicted"/>
<evidence type="ECO:0000259" key="2">
    <source>
        <dbReference type="PROSITE" id="PS50076"/>
    </source>
</evidence>
<dbReference type="SMART" id="SM00271">
    <property type="entry name" value="DnaJ"/>
    <property type="match status" value="1"/>
</dbReference>
<evidence type="ECO:0000256" key="1">
    <source>
        <dbReference type="SAM" id="Phobius"/>
    </source>
</evidence>
<dbReference type="GO" id="GO:0005737">
    <property type="term" value="C:cytoplasm"/>
    <property type="evidence" value="ECO:0007669"/>
    <property type="project" value="TreeGrafter"/>
</dbReference>
<protein>
    <recommendedName>
        <fullName evidence="2">J domain-containing protein</fullName>
    </recommendedName>
</protein>
<organism evidence="3 4">
    <name type="scientific">Achlya hypogyna</name>
    <name type="common">Oomycete</name>
    <name type="synonym">Protoachlya hypogyna</name>
    <dbReference type="NCBI Taxonomy" id="1202772"/>
    <lineage>
        <taxon>Eukaryota</taxon>
        <taxon>Sar</taxon>
        <taxon>Stramenopiles</taxon>
        <taxon>Oomycota</taxon>
        <taxon>Saprolegniomycetes</taxon>
        <taxon>Saprolegniales</taxon>
        <taxon>Achlyaceae</taxon>
        <taxon>Achlya</taxon>
    </lineage>
</organism>
<dbReference type="GO" id="GO:0044183">
    <property type="term" value="F:protein folding chaperone"/>
    <property type="evidence" value="ECO:0007669"/>
    <property type="project" value="TreeGrafter"/>
</dbReference>
<dbReference type="Proteomes" id="UP000243579">
    <property type="component" value="Unassembled WGS sequence"/>
</dbReference>
<dbReference type="GO" id="GO:0051087">
    <property type="term" value="F:protein-folding chaperone binding"/>
    <property type="evidence" value="ECO:0007669"/>
    <property type="project" value="TreeGrafter"/>
</dbReference>
<comment type="caution">
    <text evidence="3">The sequence shown here is derived from an EMBL/GenBank/DDBJ whole genome shotgun (WGS) entry which is preliminary data.</text>
</comment>